<keyword evidence="4" id="KW-1185">Reference proteome</keyword>
<dbReference type="PROSITE" id="PS50977">
    <property type="entry name" value="HTH_TETR_2"/>
    <property type="match status" value="1"/>
</dbReference>
<proteinExistence type="predicted"/>
<organism evidence="3 4">
    <name type="scientific">Chelatococcus asaccharovorans</name>
    <dbReference type="NCBI Taxonomy" id="28210"/>
    <lineage>
        <taxon>Bacteria</taxon>
        <taxon>Pseudomonadati</taxon>
        <taxon>Pseudomonadota</taxon>
        <taxon>Alphaproteobacteria</taxon>
        <taxon>Hyphomicrobiales</taxon>
        <taxon>Chelatococcaceae</taxon>
        <taxon>Chelatococcus</taxon>
    </lineage>
</organism>
<dbReference type="InterPro" id="IPR009057">
    <property type="entry name" value="Homeodomain-like_sf"/>
</dbReference>
<gene>
    <name evidence="3" type="ORF">C7450_113158</name>
</gene>
<accession>A0A2V3TYB4</accession>
<reference evidence="3 4" key="1">
    <citation type="submission" date="2018-05" db="EMBL/GenBank/DDBJ databases">
        <title>Genomic Encyclopedia of Type Strains, Phase IV (KMG-IV): sequencing the most valuable type-strain genomes for metagenomic binning, comparative biology and taxonomic classification.</title>
        <authorList>
            <person name="Goeker M."/>
        </authorList>
    </citation>
    <scope>NUCLEOTIDE SEQUENCE [LARGE SCALE GENOMIC DNA]</scope>
    <source>
        <strain evidence="3 4">DSM 6462</strain>
    </source>
</reference>
<dbReference type="EMBL" id="QJJK01000013">
    <property type="protein sequence ID" value="PXW53670.1"/>
    <property type="molecule type" value="Genomic_DNA"/>
</dbReference>
<evidence type="ECO:0000313" key="3">
    <source>
        <dbReference type="EMBL" id="PXW53670.1"/>
    </source>
</evidence>
<evidence type="ECO:0000313" key="4">
    <source>
        <dbReference type="Proteomes" id="UP000248021"/>
    </source>
</evidence>
<evidence type="ECO:0000256" key="2">
    <source>
        <dbReference type="PROSITE-ProRule" id="PRU00335"/>
    </source>
</evidence>
<sequence>MANRSKPRGRPPKVAQTVTTLGPGVLTRAGIIDFALELTRSEPLQDLSMVRLSESLGVRTNAVRYHVGTRDALLSGVMNLFFRKLLEGLAPILASGMSHRDGIIAAAAASLDLKTEYPGITRYIMAEDRFRMFQIPPEGETDFGATYVDAMFRLFADAGLDPADAAELWHLIALLTTATAEHVAMHHAPSHHGEFLLRQAARFDGTAWPGLAVGIPALVRLDVRKAFDRQIRSFVESLLDEESPG</sequence>
<dbReference type="Proteomes" id="UP000248021">
    <property type="component" value="Unassembled WGS sequence"/>
</dbReference>
<dbReference type="InterPro" id="IPR001647">
    <property type="entry name" value="HTH_TetR"/>
</dbReference>
<feature type="DNA-binding region" description="H-T-H motif" evidence="2">
    <location>
        <begin position="48"/>
        <end position="67"/>
    </location>
</feature>
<dbReference type="SUPFAM" id="SSF48498">
    <property type="entry name" value="Tetracyclin repressor-like, C-terminal domain"/>
    <property type="match status" value="1"/>
</dbReference>
<dbReference type="RefSeq" id="WP_110377628.1">
    <property type="nucleotide sequence ID" value="NZ_CAKNFM010000006.1"/>
</dbReference>
<dbReference type="OrthoDB" id="9809772at2"/>
<keyword evidence="1 2" id="KW-0238">DNA-binding</keyword>
<protein>
    <submittedName>
        <fullName evidence="3">Uncharacterized protein</fullName>
    </submittedName>
</protein>
<dbReference type="GO" id="GO:0003677">
    <property type="term" value="F:DNA binding"/>
    <property type="evidence" value="ECO:0007669"/>
    <property type="project" value="UniProtKB-UniRule"/>
</dbReference>
<comment type="caution">
    <text evidence="3">The sequence shown here is derived from an EMBL/GenBank/DDBJ whole genome shotgun (WGS) entry which is preliminary data.</text>
</comment>
<dbReference type="Gene3D" id="1.10.357.10">
    <property type="entry name" value="Tetracycline Repressor, domain 2"/>
    <property type="match status" value="1"/>
</dbReference>
<name>A0A2V3TYB4_9HYPH</name>
<evidence type="ECO:0000256" key="1">
    <source>
        <dbReference type="ARBA" id="ARBA00023125"/>
    </source>
</evidence>
<dbReference type="InterPro" id="IPR036271">
    <property type="entry name" value="Tet_transcr_reg_TetR-rel_C_sf"/>
</dbReference>
<dbReference type="AlphaFoldDB" id="A0A2V3TYB4"/>
<dbReference type="SUPFAM" id="SSF46689">
    <property type="entry name" value="Homeodomain-like"/>
    <property type="match status" value="1"/>
</dbReference>